<reference evidence="2 3" key="1">
    <citation type="submission" date="2015-01" db="EMBL/GenBank/DDBJ databases">
        <title>Evolution of Trichinella species and genotypes.</title>
        <authorList>
            <person name="Korhonen P.K."/>
            <person name="Edoardo P."/>
            <person name="Giuseppe L.R."/>
            <person name="Gasser R.B."/>
        </authorList>
    </citation>
    <scope>NUCLEOTIDE SEQUENCE [LARGE SCALE GENOMIC DNA]</scope>
    <source>
        <strain evidence="2">ISS37</strain>
    </source>
</reference>
<comment type="caution">
    <text evidence="2">The sequence shown here is derived from an EMBL/GenBank/DDBJ whole genome shotgun (WGS) entry which is preliminary data.</text>
</comment>
<proteinExistence type="predicted"/>
<evidence type="ECO:0000256" key="1">
    <source>
        <dbReference type="SAM" id="Phobius"/>
    </source>
</evidence>
<name>A0A0V0RTH2_9BILA</name>
<dbReference type="AlphaFoldDB" id="A0A0V0RTH2"/>
<keyword evidence="1" id="KW-0812">Transmembrane</keyword>
<feature type="transmembrane region" description="Helical" evidence="1">
    <location>
        <begin position="16"/>
        <end position="36"/>
    </location>
</feature>
<evidence type="ECO:0000313" key="3">
    <source>
        <dbReference type="Proteomes" id="UP000054630"/>
    </source>
</evidence>
<organism evidence="2 3">
    <name type="scientific">Trichinella nelsoni</name>
    <dbReference type="NCBI Taxonomy" id="6336"/>
    <lineage>
        <taxon>Eukaryota</taxon>
        <taxon>Metazoa</taxon>
        <taxon>Ecdysozoa</taxon>
        <taxon>Nematoda</taxon>
        <taxon>Enoplea</taxon>
        <taxon>Dorylaimia</taxon>
        <taxon>Trichinellida</taxon>
        <taxon>Trichinellidae</taxon>
        <taxon>Trichinella</taxon>
    </lineage>
</organism>
<keyword evidence="1" id="KW-1133">Transmembrane helix</keyword>
<keyword evidence="1" id="KW-0472">Membrane</keyword>
<dbReference type="EMBL" id="JYDL01000082">
    <property type="protein sequence ID" value="KRX17794.1"/>
    <property type="molecule type" value="Genomic_DNA"/>
</dbReference>
<protein>
    <submittedName>
        <fullName evidence="2">Uncharacterized protein</fullName>
    </submittedName>
</protein>
<sequence length="63" mass="7208">MTVEIVSLNSIYEKEYVYICYTSLLVIAVQCTLVNLQQTTLYNQLTSACFSLFVTQSMQRSLT</sequence>
<gene>
    <name evidence="2" type="ORF">T07_9190</name>
</gene>
<dbReference type="Proteomes" id="UP000054630">
    <property type="component" value="Unassembled WGS sequence"/>
</dbReference>
<accession>A0A0V0RTH2</accession>
<evidence type="ECO:0000313" key="2">
    <source>
        <dbReference type="EMBL" id="KRX17794.1"/>
    </source>
</evidence>
<keyword evidence="3" id="KW-1185">Reference proteome</keyword>